<dbReference type="InterPro" id="IPR029063">
    <property type="entry name" value="SAM-dependent_MTases_sf"/>
</dbReference>
<keyword evidence="3" id="KW-0949">S-adenosyl-L-methionine</keyword>
<evidence type="ECO:0000256" key="3">
    <source>
        <dbReference type="ARBA" id="ARBA00022691"/>
    </source>
</evidence>
<dbReference type="PANTHER" id="PTHR45036">
    <property type="entry name" value="METHYLTRANSFERASE LIKE 7B"/>
    <property type="match status" value="1"/>
</dbReference>
<evidence type="ECO:0000256" key="1">
    <source>
        <dbReference type="ARBA" id="ARBA00022603"/>
    </source>
</evidence>
<protein>
    <submittedName>
        <fullName evidence="6">Methyltransferase-like protein 7A-like</fullName>
    </submittedName>
</protein>
<dbReference type="InterPro" id="IPR023576">
    <property type="entry name" value="UbiE/COQ5_MeTrFase_CS"/>
</dbReference>
<dbReference type="Proteomes" id="UP000694865">
    <property type="component" value="Unplaced"/>
</dbReference>
<evidence type="ECO:0000259" key="4">
    <source>
        <dbReference type="Pfam" id="PF08241"/>
    </source>
</evidence>
<gene>
    <name evidence="6" type="primary">LOC102804712</name>
</gene>
<feature type="domain" description="Methyltransferase type 11" evidence="4">
    <location>
        <begin position="84"/>
        <end position="181"/>
    </location>
</feature>
<dbReference type="PANTHER" id="PTHR45036:SF1">
    <property type="entry name" value="METHYLTRANSFERASE LIKE 7A"/>
    <property type="match status" value="1"/>
</dbReference>
<dbReference type="InterPro" id="IPR052356">
    <property type="entry name" value="Thiol_S-MT"/>
</dbReference>
<organism evidence="5 6">
    <name type="scientific">Saccoglossus kowalevskii</name>
    <name type="common">Acorn worm</name>
    <dbReference type="NCBI Taxonomy" id="10224"/>
    <lineage>
        <taxon>Eukaryota</taxon>
        <taxon>Metazoa</taxon>
        <taxon>Hemichordata</taxon>
        <taxon>Enteropneusta</taxon>
        <taxon>Harrimaniidae</taxon>
        <taxon>Saccoglossus</taxon>
    </lineage>
</organism>
<dbReference type="Gene3D" id="3.40.50.150">
    <property type="entry name" value="Vaccinia Virus protein VP39"/>
    <property type="match status" value="1"/>
</dbReference>
<dbReference type="RefSeq" id="XP_006820339.1">
    <property type="nucleotide sequence ID" value="XM_006820276.1"/>
</dbReference>
<accession>A0ABM0MJZ8</accession>
<keyword evidence="2" id="KW-0808">Transferase</keyword>
<keyword evidence="5" id="KW-1185">Reference proteome</keyword>
<dbReference type="SUPFAM" id="SSF53335">
    <property type="entry name" value="S-adenosyl-L-methionine-dependent methyltransferases"/>
    <property type="match status" value="1"/>
</dbReference>
<dbReference type="InterPro" id="IPR013216">
    <property type="entry name" value="Methyltransf_11"/>
</dbReference>
<dbReference type="Pfam" id="PF08241">
    <property type="entry name" value="Methyltransf_11"/>
    <property type="match status" value="1"/>
</dbReference>
<name>A0ABM0MJZ8_SACKO</name>
<dbReference type="GeneID" id="102804712"/>
<keyword evidence="1" id="KW-0489">Methyltransferase</keyword>
<reference evidence="6" key="1">
    <citation type="submission" date="2025-08" db="UniProtKB">
        <authorList>
            <consortium name="RefSeq"/>
        </authorList>
    </citation>
    <scope>IDENTIFICATION</scope>
    <source>
        <tissue evidence="6">Testes</tissue>
    </source>
</reference>
<proteinExistence type="predicted"/>
<dbReference type="PROSITE" id="PS01184">
    <property type="entry name" value="UBIE_2"/>
    <property type="match status" value="1"/>
</dbReference>
<evidence type="ECO:0000256" key="2">
    <source>
        <dbReference type="ARBA" id="ARBA00022679"/>
    </source>
</evidence>
<evidence type="ECO:0000313" key="6">
    <source>
        <dbReference type="RefSeq" id="XP_006820339.1"/>
    </source>
</evidence>
<evidence type="ECO:0000313" key="5">
    <source>
        <dbReference type="Proteomes" id="UP000694865"/>
    </source>
</evidence>
<sequence>MAPIEVLAYRWLPRCGAIVAGLWIFSKVFDAAHERVFPMIYPRIIDRITISVARVMTPIKRDLFADLPMLQQRATRSGDDFTVLEIGVGTGANFKYYPEGTNLIPVDPMEGFDSYIESSTSKFSHIKIQKLVIAFGEDMREVADNSVDVVVVTWVLCSVQNADDVMNEIKRVLKPGGKFYFMEHTAALRNSWMYLIQRLLNPAWHKISGCSMAEETWKAIDEAGFSEVKYKRFSAPVTWPFIKPHLAGYAVK</sequence>